<keyword evidence="2" id="KW-0472">Membrane</keyword>
<keyword evidence="2" id="KW-1133">Transmembrane helix</keyword>
<evidence type="ECO:0000256" key="1">
    <source>
        <dbReference type="SAM" id="MobiDB-lite"/>
    </source>
</evidence>
<gene>
    <name evidence="3" type="ORF">VFPPC_15369</name>
</gene>
<dbReference type="AlphaFoldDB" id="A0A179G7R3"/>
<keyword evidence="4" id="KW-1185">Reference proteome</keyword>
<evidence type="ECO:0000313" key="3">
    <source>
        <dbReference type="EMBL" id="OAQ73832.2"/>
    </source>
</evidence>
<dbReference type="KEGG" id="pchm:VFPPC_15369"/>
<keyword evidence="2" id="KW-0812">Transmembrane</keyword>
<comment type="caution">
    <text evidence="3">The sequence shown here is derived from an EMBL/GenBank/DDBJ whole genome shotgun (WGS) entry which is preliminary data.</text>
</comment>
<reference evidence="3 4" key="1">
    <citation type="journal article" date="2016" name="PLoS Pathog.">
        <title>Biosynthesis of antibiotic leucinostatins in bio-control fungus Purpureocillium lilacinum and their inhibition on phytophthora revealed by genome mining.</title>
        <authorList>
            <person name="Wang G."/>
            <person name="Liu Z."/>
            <person name="Lin R."/>
            <person name="Li E."/>
            <person name="Mao Z."/>
            <person name="Ling J."/>
            <person name="Yang Y."/>
            <person name="Yin W.B."/>
            <person name="Xie B."/>
        </authorList>
    </citation>
    <scope>NUCLEOTIDE SEQUENCE [LARGE SCALE GENOMIC DNA]</scope>
    <source>
        <strain evidence="3">170</strain>
    </source>
</reference>
<evidence type="ECO:0000256" key="2">
    <source>
        <dbReference type="SAM" id="Phobius"/>
    </source>
</evidence>
<dbReference type="RefSeq" id="XP_018149915.2">
    <property type="nucleotide sequence ID" value="XM_018293122.2"/>
</dbReference>
<evidence type="ECO:0000313" key="4">
    <source>
        <dbReference type="Proteomes" id="UP000078397"/>
    </source>
</evidence>
<sequence length="92" mass="10546">MLFDTHDTATSKHHTALNQHGRGDARRRTMLSDCTIVTMHFGIQFPSCQQSHPPFWLWTFSRLVIVALLLTVRMSVWLPAQRRFSASSVHVA</sequence>
<feature type="region of interest" description="Disordered" evidence="1">
    <location>
        <begin position="1"/>
        <end position="24"/>
    </location>
</feature>
<proteinExistence type="predicted"/>
<organism evidence="3 4">
    <name type="scientific">Pochonia chlamydosporia 170</name>
    <dbReference type="NCBI Taxonomy" id="1380566"/>
    <lineage>
        <taxon>Eukaryota</taxon>
        <taxon>Fungi</taxon>
        <taxon>Dikarya</taxon>
        <taxon>Ascomycota</taxon>
        <taxon>Pezizomycotina</taxon>
        <taxon>Sordariomycetes</taxon>
        <taxon>Hypocreomycetidae</taxon>
        <taxon>Hypocreales</taxon>
        <taxon>Clavicipitaceae</taxon>
        <taxon>Pochonia</taxon>
    </lineage>
</organism>
<dbReference type="GeneID" id="28857116"/>
<dbReference type="EMBL" id="LSBJ02000001">
    <property type="protein sequence ID" value="OAQ73832.2"/>
    <property type="molecule type" value="Genomic_DNA"/>
</dbReference>
<feature type="compositionally biased region" description="Basic and acidic residues" evidence="1">
    <location>
        <begin position="1"/>
        <end position="10"/>
    </location>
</feature>
<protein>
    <submittedName>
        <fullName evidence="3">Uncharacterized protein</fullName>
    </submittedName>
</protein>
<feature type="transmembrane region" description="Helical" evidence="2">
    <location>
        <begin position="55"/>
        <end position="78"/>
    </location>
</feature>
<name>A0A179G7R3_METCM</name>
<accession>A0A179G7R3</accession>
<dbReference type="Proteomes" id="UP000078397">
    <property type="component" value="Unassembled WGS sequence"/>
</dbReference>